<dbReference type="InterPro" id="IPR001633">
    <property type="entry name" value="EAL_dom"/>
</dbReference>
<dbReference type="Gene3D" id="3.30.450.20">
    <property type="entry name" value="PAS domain"/>
    <property type="match status" value="1"/>
</dbReference>
<sequence length="721" mass="82424">MSNDDTQMQENTPKILVVDDELINRSMLRKFLASRAEILEAEDGYQALELASSETDLVLLDLMMEGIDGIEVCRRLKERPDTKEVPVIFISAVNDPKVKAQGLEAGGMDFVDKPFDRNELLSRINIHLTLRNQAIEIKKYTQELEELVEKRTRQLQESEKKYRTLFETSKSAMLLVDTESGLLTMANKEFCDLIGYTRQEVENSLHFLNFVHPDDHERARKYFDTSRQDAGTAPAEFEIKGLTREEKKLHLYYKVAAIPEWNSLVISIFDLTDKRRVEEELRQRTFYNSLTGLPNSELFKNRLKKSIQTRQEDQGYFFAVIFIDLDRFKLVNDSLGHQKGDELISLMAKRLERGVKKRDTVAHFGGDDFGLLIEAEDLPEAALRAEKIKDQFVEPFEIAGNEIYTTCSMGIVVSSQDYSEPEEIFRDADTALHRAKSTGPGNYVVFDPQMHAQVSDLLQLETELRKAIQQKEFVLYYQPIYNLADLRITGFEALIRWIHPEKGMVPPNVFIPIAEETELINPLGEWILDTACRQARKWNKGGRELTMNINLSGVQFKDKNLINVLENTFRKNSISPLHINLELTESVVMGDAEESINTLNKIKKLGARLSIDDFGTGYSSLNYLQKFPIDNLKIDRSFINTMETQSGQELVRAILAMTQSLGIKAVAEGIETWEQVKLLQELNCNLGQGYHFSKPLDEESADALLQEHNTDSPAMQEKEPS</sequence>
<dbReference type="PROSITE" id="PS50112">
    <property type="entry name" value="PAS"/>
    <property type="match status" value="1"/>
</dbReference>
<dbReference type="Gene3D" id="3.30.70.270">
    <property type="match status" value="1"/>
</dbReference>
<feature type="region of interest" description="Disordered" evidence="3">
    <location>
        <begin position="701"/>
        <end position="721"/>
    </location>
</feature>
<evidence type="ECO:0000259" key="7">
    <source>
        <dbReference type="PROSITE" id="PS50887"/>
    </source>
</evidence>
<dbReference type="SUPFAM" id="SSF55785">
    <property type="entry name" value="PYP-like sensor domain (PAS domain)"/>
    <property type="match status" value="1"/>
</dbReference>
<dbReference type="Gene3D" id="3.40.50.2300">
    <property type="match status" value="1"/>
</dbReference>
<reference evidence="8" key="1">
    <citation type="submission" date="2010-05" db="EMBL/GenBank/DDBJ databases">
        <title>The draft genome of Desulfonatronospira thiodismutans ASO3-1.</title>
        <authorList>
            <consortium name="US DOE Joint Genome Institute (JGI-PGF)"/>
            <person name="Lucas S."/>
            <person name="Copeland A."/>
            <person name="Lapidus A."/>
            <person name="Cheng J.-F."/>
            <person name="Bruce D."/>
            <person name="Goodwin L."/>
            <person name="Pitluck S."/>
            <person name="Chertkov O."/>
            <person name="Brettin T."/>
            <person name="Detter J.C."/>
            <person name="Han C."/>
            <person name="Land M.L."/>
            <person name="Hauser L."/>
            <person name="Kyrpides N."/>
            <person name="Mikhailova N."/>
            <person name="Muyzer G."/>
            <person name="Woyke T."/>
        </authorList>
    </citation>
    <scope>NUCLEOTIDE SEQUENCE [LARGE SCALE GENOMIC DNA]</scope>
    <source>
        <strain evidence="8">ASO3-1</strain>
    </source>
</reference>
<evidence type="ECO:0000259" key="5">
    <source>
        <dbReference type="PROSITE" id="PS50112"/>
    </source>
</evidence>
<dbReference type="CDD" id="cd01948">
    <property type="entry name" value="EAL"/>
    <property type="match status" value="1"/>
</dbReference>
<dbReference type="Pfam" id="PF13188">
    <property type="entry name" value="PAS_8"/>
    <property type="match status" value="1"/>
</dbReference>
<dbReference type="PROSITE" id="PS50883">
    <property type="entry name" value="EAL"/>
    <property type="match status" value="1"/>
</dbReference>
<dbReference type="SMART" id="SM00267">
    <property type="entry name" value="GGDEF"/>
    <property type="match status" value="1"/>
</dbReference>
<dbReference type="AlphaFoldDB" id="D6SUE5"/>
<dbReference type="SMART" id="SM00091">
    <property type="entry name" value="PAS"/>
    <property type="match status" value="1"/>
</dbReference>
<dbReference type="CDD" id="cd01949">
    <property type="entry name" value="GGDEF"/>
    <property type="match status" value="1"/>
</dbReference>
<feature type="modified residue" description="4-aspartylphosphate" evidence="1">
    <location>
        <position position="61"/>
    </location>
</feature>
<organism evidence="8 9">
    <name type="scientific">Desulfonatronospira thiodismutans ASO3-1</name>
    <dbReference type="NCBI Taxonomy" id="555779"/>
    <lineage>
        <taxon>Bacteria</taxon>
        <taxon>Pseudomonadati</taxon>
        <taxon>Thermodesulfobacteriota</taxon>
        <taxon>Desulfovibrionia</taxon>
        <taxon>Desulfovibrionales</taxon>
        <taxon>Desulfonatronovibrionaceae</taxon>
        <taxon>Desulfonatronospira</taxon>
    </lineage>
</organism>
<dbReference type="SMART" id="SM00052">
    <property type="entry name" value="EAL"/>
    <property type="match status" value="1"/>
</dbReference>
<feature type="domain" description="Response regulatory" evidence="4">
    <location>
        <begin position="14"/>
        <end position="128"/>
    </location>
</feature>
<feature type="coiled-coil region" evidence="2">
    <location>
        <begin position="130"/>
        <end position="161"/>
    </location>
</feature>
<dbReference type="PANTHER" id="PTHR44757">
    <property type="entry name" value="DIGUANYLATE CYCLASE DGCP"/>
    <property type="match status" value="1"/>
</dbReference>
<comment type="caution">
    <text evidence="8">The sequence shown here is derived from an EMBL/GenBank/DDBJ whole genome shotgun (WGS) entry which is preliminary data.</text>
</comment>
<feature type="domain" description="PAS" evidence="5">
    <location>
        <begin position="158"/>
        <end position="230"/>
    </location>
</feature>
<dbReference type="CDD" id="cd00130">
    <property type="entry name" value="PAS"/>
    <property type="match status" value="1"/>
</dbReference>
<dbReference type="PROSITE" id="PS50110">
    <property type="entry name" value="RESPONSE_REGULATORY"/>
    <property type="match status" value="1"/>
</dbReference>
<dbReference type="GO" id="GO:0000160">
    <property type="term" value="P:phosphorelay signal transduction system"/>
    <property type="evidence" value="ECO:0007669"/>
    <property type="project" value="InterPro"/>
</dbReference>
<dbReference type="InterPro" id="IPR052155">
    <property type="entry name" value="Biofilm_reg_signaling"/>
</dbReference>
<dbReference type="SUPFAM" id="SSF141868">
    <property type="entry name" value="EAL domain-like"/>
    <property type="match status" value="1"/>
</dbReference>
<dbReference type="InterPro" id="IPR001789">
    <property type="entry name" value="Sig_transdc_resp-reg_receiver"/>
</dbReference>
<dbReference type="InterPro" id="IPR029787">
    <property type="entry name" value="Nucleotide_cyclase"/>
</dbReference>
<dbReference type="InterPro" id="IPR000160">
    <property type="entry name" value="GGDEF_dom"/>
</dbReference>
<evidence type="ECO:0000256" key="3">
    <source>
        <dbReference type="SAM" id="MobiDB-lite"/>
    </source>
</evidence>
<dbReference type="SMART" id="SM00448">
    <property type="entry name" value="REC"/>
    <property type="match status" value="1"/>
</dbReference>
<gene>
    <name evidence="8" type="ORF">Dthio_PD0239</name>
</gene>
<dbReference type="InterPro" id="IPR035965">
    <property type="entry name" value="PAS-like_dom_sf"/>
</dbReference>
<dbReference type="EMBL" id="ACJN02000004">
    <property type="protein sequence ID" value="EFI32925.1"/>
    <property type="molecule type" value="Genomic_DNA"/>
</dbReference>
<dbReference type="eggNOG" id="COG5001">
    <property type="taxonomic scope" value="Bacteria"/>
</dbReference>
<dbReference type="Pfam" id="PF00563">
    <property type="entry name" value="EAL"/>
    <property type="match status" value="1"/>
</dbReference>
<dbReference type="Proteomes" id="UP000005496">
    <property type="component" value="Unassembled WGS sequence"/>
</dbReference>
<evidence type="ECO:0000259" key="4">
    <source>
        <dbReference type="PROSITE" id="PS50110"/>
    </source>
</evidence>
<dbReference type="InterPro" id="IPR011006">
    <property type="entry name" value="CheY-like_superfamily"/>
</dbReference>
<dbReference type="NCBIfam" id="TIGR00254">
    <property type="entry name" value="GGDEF"/>
    <property type="match status" value="1"/>
</dbReference>
<dbReference type="PANTHER" id="PTHR44757:SF2">
    <property type="entry name" value="BIOFILM ARCHITECTURE MAINTENANCE PROTEIN MBAA"/>
    <property type="match status" value="1"/>
</dbReference>
<evidence type="ECO:0000256" key="2">
    <source>
        <dbReference type="SAM" id="Coils"/>
    </source>
</evidence>
<evidence type="ECO:0000256" key="1">
    <source>
        <dbReference type="PROSITE-ProRule" id="PRU00169"/>
    </source>
</evidence>
<name>D6SUE5_9BACT</name>
<evidence type="ECO:0000313" key="9">
    <source>
        <dbReference type="Proteomes" id="UP000005496"/>
    </source>
</evidence>
<dbReference type="PROSITE" id="PS50887">
    <property type="entry name" value="GGDEF"/>
    <property type="match status" value="1"/>
</dbReference>
<dbReference type="Pfam" id="PF00072">
    <property type="entry name" value="Response_reg"/>
    <property type="match status" value="1"/>
</dbReference>
<evidence type="ECO:0000259" key="6">
    <source>
        <dbReference type="PROSITE" id="PS50883"/>
    </source>
</evidence>
<feature type="domain" description="EAL" evidence="6">
    <location>
        <begin position="457"/>
        <end position="709"/>
    </location>
</feature>
<dbReference type="Pfam" id="PF00990">
    <property type="entry name" value="GGDEF"/>
    <property type="match status" value="1"/>
</dbReference>
<dbReference type="InterPro" id="IPR043128">
    <property type="entry name" value="Rev_trsase/Diguanyl_cyclase"/>
</dbReference>
<dbReference type="NCBIfam" id="TIGR00229">
    <property type="entry name" value="sensory_box"/>
    <property type="match status" value="1"/>
</dbReference>
<evidence type="ECO:0000313" key="8">
    <source>
        <dbReference type="EMBL" id="EFI32925.1"/>
    </source>
</evidence>
<keyword evidence="1" id="KW-0597">Phosphoprotein</keyword>
<feature type="domain" description="GGDEF" evidence="7">
    <location>
        <begin position="316"/>
        <end position="448"/>
    </location>
</feature>
<protein>
    <submittedName>
        <fullName evidence="8">Response regulator receiver modulated diguanylate cyclase/phosphodiesterase with PAS/PAC sensor(S)</fullName>
    </submittedName>
</protein>
<proteinExistence type="predicted"/>
<dbReference type="SUPFAM" id="SSF52172">
    <property type="entry name" value="CheY-like"/>
    <property type="match status" value="1"/>
</dbReference>
<keyword evidence="2" id="KW-0175">Coiled coil</keyword>
<dbReference type="Gene3D" id="3.20.20.450">
    <property type="entry name" value="EAL domain"/>
    <property type="match status" value="1"/>
</dbReference>
<dbReference type="OrthoDB" id="7673416at2"/>
<dbReference type="SUPFAM" id="SSF55073">
    <property type="entry name" value="Nucleotide cyclase"/>
    <property type="match status" value="1"/>
</dbReference>
<dbReference type="InterPro" id="IPR000014">
    <property type="entry name" value="PAS"/>
</dbReference>
<keyword evidence="9" id="KW-1185">Reference proteome</keyword>
<dbReference type="InterPro" id="IPR035919">
    <property type="entry name" value="EAL_sf"/>
</dbReference>
<accession>D6SUE5</accession>